<dbReference type="EMBL" id="DXHV01000003">
    <property type="protein sequence ID" value="HIV99587.1"/>
    <property type="molecule type" value="Genomic_DNA"/>
</dbReference>
<dbReference type="Proteomes" id="UP000886752">
    <property type="component" value="Unassembled WGS sequence"/>
</dbReference>
<sequence>MGYNEDMDILLRLEQEVQKLVSELHAVQARLDKAGELCAALQEENLKLRHSLASEQALREKALARIDAVIDRIRDHTGAEKVS</sequence>
<keyword evidence="2" id="KW-0132">Cell division</keyword>
<keyword evidence="1" id="KW-0175">Coiled coil</keyword>
<feature type="coiled-coil region" evidence="1">
    <location>
        <begin position="10"/>
        <end position="44"/>
    </location>
</feature>
<evidence type="ECO:0000313" key="3">
    <source>
        <dbReference type="Proteomes" id="UP000886752"/>
    </source>
</evidence>
<accession>A0A9D1PUJ3</accession>
<name>A0A9D1PUJ3_9BACT</name>
<evidence type="ECO:0000313" key="2">
    <source>
        <dbReference type="EMBL" id="HIV99587.1"/>
    </source>
</evidence>
<proteinExistence type="predicted"/>
<gene>
    <name evidence="2" type="ORF">H9894_00080</name>
</gene>
<comment type="caution">
    <text evidence="2">The sequence shown here is derived from an EMBL/GenBank/DDBJ whole genome shotgun (WGS) entry which is preliminary data.</text>
</comment>
<reference evidence="2" key="2">
    <citation type="submission" date="2021-04" db="EMBL/GenBank/DDBJ databases">
        <authorList>
            <person name="Gilroy R."/>
        </authorList>
    </citation>
    <scope>NUCLEOTIDE SEQUENCE</scope>
    <source>
        <strain evidence="2">ChiHecec2B26-446</strain>
    </source>
</reference>
<dbReference type="GO" id="GO:0051301">
    <property type="term" value="P:cell division"/>
    <property type="evidence" value="ECO:0007669"/>
    <property type="project" value="UniProtKB-KW"/>
</dbReference>
<protein>
    <submittedName>
        <fullName evidence="2">Cell division protein ZapB</fullName>
    </submittedName>
</protein>
<dbReference type="AlphaFoldDB" id="A0A9D1PUJ3"/>
<evidence type="ECO:0000256" key="1">
    <source>
        <dbReference type="SAM" id="Coils"/>
    </source>
</evidence>
<organism evidence="2 3">
    <name type="scientific">Candidatus Desulfovibrio intestinipullorum</name>
    <dbReference type="NCBI Taxonomy" id="2838536"/>
    <lineage>
        <taxon>Bacteria</taxon>
        <taxon>Pseudomonadati</taxon>
        <taxon>Thermodesulfobacteriota</taxon>
        <taxon>Desulfovibrionia</taxon>
        <taxon>Desulfovibrionales</taxon>
        <taxon>Desulfovibrionaceae</taxon>
        <taxon>Desulfovibrio</taxon>
    </lineage>
</organism>
<reference evidence="2" key="1">
    <citation type="journal article" date="2021" name="PeerJ">
        <title>Extensive microbial diversity within the chicken gut microbiome revealed by metagenomics and culture.</title>
        <authorList>
            <person name="Gilroy R."/>
            <person name="Ravi A."/>
            <person name="Getino M."/>
            <person name="Pursley I."/>
            <person name="Horton D.L."/>
            <person name="Alikhan N.F."/>
            <person name="Baker D."/>
            <person name="Gharbi K."/>
            <person name="Hall N."/>
            <person name="Watson M."/>
            <person name="Adriaenssens E.M."/>
            <person name="Foster-Nyarko E."/>
            <person name="Jarju S."/>
            <person name="Secka A."/>
            <person name="Antonio M."/>
            <person name="Oren A."/>
            <person name="Chaudhuri R.R."/>
            <person name="La Ragione R."/>
            <person name="Hildebrand F."/>
            <person name="Pallen M.J."/>
        </authorList>
    </citation>
    <scope>NUCLEOTIDE SEQUENCE</scope>
    <source>
        <strain evidence="2">ChiHecec2B26-446</strain>
    </source>
</reference>
<keyword evidence="2" id="KW-0131">Cell cycle</keyword>